<feature type="region of interest" description="Disordered" evidence="1">
    <location>
        <begin position="225"/>
        <end position="244"/>
    </location>
</feature>
<dbReference type="PROSITE" id="PS50887">
    <property type="entry name" value="GGDEF"/>
    <property type="match status" value="1"/>
</dbReference>
<dbReference type="Pfam" id="PF00990">
    <property type="entry name" value="GGDEF"/>
    <property type="match status" value="1"/>
</dbReference>
<name>A0A562WPK2_9ACTN</name>
<dbReference type="PANTHER" id="PTHR44757:SF2">
    <property type="entry name" value="BIOFILM ARCHITECTURE MAINTENANCE PROTEIN MBAA"/>
    <property type="match status" value="1"/>
</dbReference>
<reference evidence="2 3" key="1">
    <citation type="submission" date="2019-07" db="EMBL/GenBank/DDBJ databases">
        <title>R&amp;d 2014.</title>
        <authorList>
            <person name="Klenk H.-P."/>
        </authorList>
    </citation>
    <scope>NUCLEOTIDE SEQUENCE [LARGE SCALE GENOMIC DNA]</scope>
    <source>
        <strain evidence="2 3">DSM 43912</strain>
    </source>
</reference>
<comment type="caution">
    <text evidence="2">The sequence shown here is derived from an EMBL/GenBank/DDBJ whole genome shotgun (WGS) entry which is preliminary data.</text>
</comment>
<sequence>MSQTANSLLTAAGGLLAGLAVAGLWALRLWTLLTRARTRLRKLDRVVLNAHGLVETLRSERDRYHRQATEDDTTRLPNRRAAIERLTHAVTTDSEVGVIVLDLVGFKLVNDRLGHRAGNTLLAQVAERLRRLGQSDVFAARLSGDEFTLIVQGGLDRTISVAGRAWGDINQVPFVLHGRQIDIVASVGYTTTDQAGRDPESLLHLADIAMYWAKANGGVVHGYAEHMGDTPSSGRPRDWPPHNR</sequence>
<dbReference type="SUPFAM" id="SSF55073">
    <property type="entry name" value="Nucleotide cyclase"/>
    <property type="match status" value="1"/>
</dbReference>
<dbReference type="SMART" id="SM00267">
    <property type="entry name" value="GGDEF"/>
    <property type="match status" value="1"/>
</dbReference>
<gene>
    <name evidence="2" type="ORF">JD81_05838</name>
</gene>
<accession>A0A562WPK2</accession>
<dbReference type="InterPro" id="IPR029787">
    <property type="entry name" value="Nucleotide_cyclase"/>
</dbReference>
<dbReference type="InterPro" id="IPR043128">
    <property type="entry name" value="Rev_trsase/Diguanyl_cyclase"/>
</dbReference>
<dbReference type="InterPro" id="IPR000160">
    <property type="entry name" value="GGDEF_dom"/>
</dbReference>
<dbReference type="CDD" id="cd01949">
    <property type="entry name" value="GGDEF"/>
    <property type="match status" value="1"/>
</dbReference>
<evidence type="ECO:0000313" key="2">
    <source>
        <dbReference type="EMBL" id="TWJ32263.1"/>
    </source>
</evidence>
<dbReference type="Gene3D" id="3.30.70.270">
    <property type="match status" value="1"/>
</dbReference>
<proteinExistence type="predicted"/>
<evidence type="ECO:0000313" key="3">
    <source>
        <dbReference type="Proteomes" id="UP000319728"/>
    </source>
</evidence>
<keyword evidence="3" id="KW-1185">Reference proteome</keyword>
<dbReference type="EMBL" id="VLLP01000001">
    <property type="protein sequence ID" value="TWJ32263.1"/>
    <property type="molecule type" value="Genomic_DNA"/>
</dbReference>
<dbReference type="OrthoDB" id="23692at2"/>
<dbReference type="AlphaFoldDB" id="A0A562WPK2"/>
<organism evidence="2 3">
    <name type="scientific">Micromonospora sagamiensis</name>
    <dbReference type="NCBI Taxonomy" id="47875"/>
    <lineage>
        <taxon>Bacteria</taxon>
        <taxon>Bacillati</taxon>
        <taxon>Actinomycetota</taxon>
        <taxon>Actinomycetes</taxon>
        <taxon>Micromonosporales</taxon>
        <taxon>Micromonosporaceae</taxon>
        <taxon>Micromonospora</taxon>
    </lineage>
</organism>
<dbReference type="PANTHER" id="PTHR44757">
    <property type="entry name" value="DIGUANYLATE CYCLASE DGCP"/>
    <property type="match status" value="1"/>
</dbReference>
<protein>
    <submittedName>
        <fullName evidence="2">Diguanylate cyclase (GGDEF)-like protein</fullName>
    </submittedName>
</protein>
<evidence type="ECO:0000256" key="1">
    <source>
        <dbReference type="SAM" id="MobiDB-lite"/>
    </source>
</evidence>
<dbReference type="Proteomes" id="UP000319728">
    <property type="component" value="Unassembled WGS sequence"/>
</dbReference>
<feature type="compositionally biased region" description="Basic and acidic residues" evidence="1">
    <location>
        <begin position="235"/>
        <end position="244"/>
    </location>
</feature>
<dbReference type="NCBIfam" id="TIGR00254">
    <property type="entry name" value="GGDEF"/>
    <property type="match status" value="1"/>
</dbReference>
<dbReference type="InterPro" id="IPR052155">
    <property type="entry name" value="Biofilm_reg_signaling"/>
</dbReference>
<dbReference type="RefSeq" id="WP_145821575.1">
    <property type="nucleotide sequence ID" value="NZ_AP023438.1"/>
</dbReference>